<reference evidence="1 2" key="1">
    <citation type="journal article" date="2021" name="Nat. Commun.">
        <title>Genetic determinants of endophytism in the Arabidopsis root mycobiome.</title>
        <authorList>
            <person name="Mesny F."/>
            <person name="Miyauchi S."/>
            <person name="Thiergart T."/>
            <person name="Pickel B."/>
            <person name="Atanasova L."/>
            <person name="Karlsson M."/>
            <person name="Huettel B."/>
            <person name="Barry K.W."/>
            <person name="Haridas S."/>
            <person name="Chen C."/>
            <person name="Bauer D."/>
            <person name="Andreopoulos W."/>
            <person name="Pangilinan J."/>
            <person name="LaButti K."/>
            <person name="Riley R."/>
            <person name="Lipzen A."/>
            <person name="Clum A."/>
            <person name="Drula E."/>
            <person name="Henrissat B."/>
            <person name="Kohler A."/>
            <person name="Grigoriev I.V."/>
            <person name="Martin F.M."/>
            <person name="Hacquard S."/>
        </authorList>
    </citation>
    <scope>NUCLEOTIDE SEQUENCE [LARGE SCALE GENOMIC DNA]</scope>
    <source>
        <strain evidence="1 2">MPI-SDFR-AT-0079</strain>
    </source>
</reference>
<accession>A0ACB7PFF8</accession>
<proteinExistence type="predicted"/>
<gene>
    <name evidence="1" type="ORF">F5144DRAFT_565404</name>
</gene>
<organism evidence="1 2">
    <name type="scientific">Chaetomium tenue</name>
    <dbReference type="NCBI Taxonomy" id="1854479"/>
    <lineage>
        <taxon>Eukaryota</taxon>
        <taxon>Fungi</taxon>
        <taxon>Dikarya</taxon>
        <taxon>Ascomycota</taxon>
        <taxon>Pezizomycotina</taxon>
        <taxon>Sordariomycetes</taxon>
        <taxon>Sordariomycetidae</taxon>
        <taxon>Sordariales</taxon>
        <taxon>Chaetomiaceae</taxon>
        <taxon>Chaetomium</taxon>
    </lineage>
</organism>
<comment type="caution">
    <text evidence="1">The sequence shown here is derived from an EMBL/GenBank/DDBJ whole genome shotgun (WGS) entry which is preliminary data.</text>
</comment>
<keyword evidence="2" id="KW-1185">Reference proteome</keyword>
<evidence type="ECO:0000313" key="2">
    <source>
        <dbReference type="Proteomes" id="UP000724584"/>
    </source>
</evidence>
<sequence length="659" mass="69719">MALHTRLSMLAIGALAATTATAQHVLLPFSQHTSSDINLSARGSKQTTLTSSEYAYVIDATVGTPPQKVSLLISTSVGDTWVPDANTRECSPEWYYRDQYGYDDEDLQDFNVPEPQCTWGSFNKTRSSTYLPPNSRYDGFSDTYIDSSSVSGANMTDKLAFGGLEFNDYPMGLVSNAYRWIGILGLGANNSADYYSSASAGDYANVVDRMVSSGKIASHAYSIWLDNAKGTSGGLLFGAVDRSRYTGDLVRVSSSSSYYSYGFVTTLNSINGTAASGDAMPPIRSNDFPVDVTIGPGEVFSFLPARLADQIADMAGATYNESAEVFLIPCDAGKTNNTKFVFELGGADGPKLNAETADLVLPMTSFAGYQRYRLLGSDMCMFGIQKYDESSYSSSSYSSSSSYVYNLGSSLLRRSYIVFDLANREIALAQAKFPSGSNAPASDIVAFENYGDYTPGASELCTRSYCRASDGGSGSGSGSDSGSGGPYKYGGPENGVQHWEKVAIGVGVTFGVLILAGVITGIILCTRSGRRKVVAKEVDEEGLGSDTPPATSTNPEMTQNTRGSMILPPGPLPSIQEGAEPHAQTHTPAPQLPALGTQLAQSITPPEPTASANSNRPSVAVSALSQEQETQTYGSAPESEAAAPASPKGKGKAVDRDED</sequence>
<evidence type="ECO:0000313" key="1">
    <source>
        <dbReference type="EMBL" id="KAH6635781.1"/>
    </source>
</evidence>
<dbReference type="EMBL" id="JAGIZQ010000003">
    <property type="protein sequence ID" value="KAH6635781.1"/>
    <property type="molecule type" value="Genomic_DNA"/>
</dbReference>
<name>A0ACB7PFF8_9PEZI</name>
<protein>
    <submittedName>
        <fullName evidence="1">Aspartic peptidase domain-containing protein</fullName>
    </submittedName>
</protein>
<dbReference type="Proteomes" id="UP000724584">
    <property type="component" value="Unassembled WGS sequence"/>
</dbReference>